<dbReference type="PROSITE" id="PS50102">
    <property type="entry name" value="RRM"/>
    <property type="match status" value="1"/>
</dbReference>
<dbReference type="OrthoDB" id="252020at2759"/>
<reference evidence="4" key="1">
    <citation type="journal article" date="2020" name="Stud. Mycol.">
        <title>101 Dothideomycetes genomes: a test case for predicting lifestyles and emergence of pathogens.</title>
        <authorList>
            <person name="Haridas S."/>
            <person name="Albert R."/>
            <person name="Binder M."/>
            <person name="Bloem J."/>
            <person name="Labutti K."/>
            <person name="Salamov A."/>
            <person name="Andreopoulos B."/>
            <person name="Baker S."/>
            <person name="Barry K."/>
            <person name="Bills G."/>
            <person name="Bluhm B."/>
            <person name="Cannon C."/>
            <person name="Castanera R."/>
            <person name="Culley D."/>
            <person name="Daum C."/>
            <person name="Ezra D."/>
            <person name="Gonzalez J."/>
            <person name="Henrissat B."/>
            <person name="Kuo A."/>
            <person name="Liang C."/>
            <person name="Lipzen A."/>
            <person name="Lutzoni F."/>
            <person name="Magnuson J."/>
            <person name="Mondo S."/>
            <person name="Nolan M."/>
            <person name="Ohm R."/>
            <person name="Pangilinan J."/>
            <person name="Park H.-J."/>
            <person name="Ramirez L."/>
            <person name="Alfaro M."/>
            <person name="Sun H."/>
            <person name="Tritt A."/>
            <person name="Yoshinaga Y."/>
            <person name="Zwiers L.-H."/>
            <person name="Turgeon B."/>
            <person name="Goodwin S."/>
            <person name="Spatafora J."/>
            <person name="Crous P."/>
            <person name="Grigoriev I."/>
        </authorList>
    </citation>
    <scope>NUCLEOTIDE SEQUENCE</scope>
    <source>
        <strain evidence="4">CBS 627.86</strain>
    </source>
</reference>
<dbReference type="AlphaFoldDB" id="A0A6A5Z8T3"/>
<accession>A0A6A5Z8T3</accession>
<dbReference type="SUPFAM" id="SSF54928">
    <property type="entry name" value="RNA-binding domain, RBD"/>
    <property type="match status" value="1"/>
</dbReference>
<name>A0A6A5Z8T3_9PLEO</name>
<dbReference type="GO" id="GO:0003723">
    <property type="term" value="F:RNA binding"/>
    <property type="evidence" value="ECO:0007669"/>
    <property type="project" value="UniProtKB-UniRule"/>
</dbReference>
<dbReference type="EMBL" id="ML977322">
    <property type="protein sequence ID" value="KAF2115852.1"/>
    <property type="molecule type" value="Genomic_DNA"/>
</dbReference>
<evidence type="ECO:0000313" key="5">
    <source>
        <dbReference type="Proteomes" id="UP000799770"/>
    </source>
</evidence>
<dbReference type="GO" id="GO:0005654">
    <property type="term" value="C:nucleoplasm"/>
    <property type="evidence" value="ECO:0007669"/>
    <property type="project" value="TreeGrafter"/>
</dbReference>
<dbReference type="GO" id="GO:0005737">
    <property type="term" value="C:cytoplasm"/>
    <property type="evidence" value="ECO:0007669"/>
    <property type="project" value="TreeGrafter"/>
</dbReference>
<dbReference type="Pfam" id="PF00076">
    <property type="entry name" value="RRM_1"/>
    <property type="match status" value="1"/>
</dbReference>
<dbReference type="SMART" id="SM00360">
    <property type="entry name" value="RRM"/>
    <property type="match status" value="1"/>
</dbReference>
<dbReference type="PANTHER" id="PTHR15481:SF0">
    <property type="entry name" value="LD23870P-RELATED"/>
    <property type="match status" value="1"/>
</dbReference>
<evidence type="ECO:0000259" key="3">
    <source>
        <dbReference type="PROSITE" id="PS50102"/>
    </source>
</evidence>
<dbReference type="Proteomes" id="UP000799770">
    <property type="component" value="Unassembled WGS sequence"/>
</dbReference>
<gene>
    <name evidence="4" type="ORF">BDV96DRAFT_687027</name>
</gene>
<feature type="domain" description="RRM" evidence="3">
    <location>
        <begin position="22"/>
        <end position="108"/>
    </location>
</feature>
<evidence type="ECO:0000256" key="1">
    <source>
        <dbReference type="ARBA" id="ARBA00022884"/>
    </source>
</evidence>
<protein>
    <recommendedName>
        <fullName evidence="3">RRM domain-containing protein</fullName>
    </recommendedName>
</protein>
<organism evidence="4 5">
    <name type="scientific">Lophiotrema nucula</name>
    <dbReference type="NCBI Taxonomy" id="690887"/>
    <lineage>
        <taxon>Eukaryota</taxon>
        <taxon>Fungi</taxon>
        <taxon>Dikarya</taxon>
        <taxon>Ascomycota</taxon>
        <taxon>Pezizomycotina</taxon>
        <taxon>Dothideomycetes</taxon>
        <taxon>Pleosporomycetidae</taxon>
        <taxon>Pleosporales</taxon>
        <taxon>Lophiotremataceae</taxon>
        <taxon>Lophiotrema</taxon>
    </lineage>
</organism>
<dbReference type="InterPro" id="IPR012677">
    <property type="entry name" value="Nucleotide-bd_a/b_plait_sf"/>
</dbReference>
<evidence type="ECO:0000313" key="4">
    <source>
        <dbReference type="EMBL" id="KAF2115852.1"/>
    </source>
</evidence>
<evidence type="ECO:0000256" key="2">
    <source>
        <dbReference type="PROSITE-ProRule" id="PRU00176"/>
    </source>
</evidence>
<dbReference type="InterPro" id="IPR000504">
    <property type="entry name" value="RRM_dom"/>
</dbReference>
<proteinExistence type="predicted"/>
<keyword evidence="5" id="KW-1185">Reference proteome</keyword>
<dbReference type="Gene3D" id="3.30.70.330">
    <property type="match status" value="1"/>
</dbReference>
<keyword evidence="1 2" id="KW-0694">RNA-binding</keyword>
<dbReference type="GO" id="GO:0000398">
    <property type="term" value="P:mRNA splicing, via spliceosome"/>
    <property type="evidence" value="ECO:0007669"/>
    <property type="project" value="TreeGrafter"/>
</dbReference>
<dbReference type="PANTHER" id="PTHR15481">
    <property type="entry name" value="RIBONUCLEIC ACID BINDING PROTEIN S1"/>
    <property type="match status" value="1"/>
</dbReference>
<dbReference type="GO" id="GO:0061574">
    <property type="term" value="C:ASAP complex"/>
    <property type="evidence" value="ECO:0007669"/>
    <property type="project" value="TreeGrafter"/>
</dbReference>
<sequence length="163" mass="17856">MAGGAIVQTAGLGHAHAPTAEDEATLVQLTKNVKEEHLREIFGKYGAIRDIKVPLHPIFQVNRGTAYILYEEINDADNAVAKMHEAQLDGTKISYEAEDEVAVAAEEEAEISTMTVHHTWAARQANTDLRPWEAQEGVSDRPHAIVRVHQAALEEEEAEVAAV</sequence>
<dbReference type="InterPro" id="IPR035979">
    <property type="entry name" value="RBD_domain_sf"/>
</dbReference>